<dbReference type="CDD" id="cd06090">
    <property type="entry name" value="KOW_RPL27"/>
    <property type="match status" value="1"/>
</dbReference>
<dbReference type="GO" id="GO:0006412">
    <property type="term" value="P:translation"/>
    <property type="evidence" value="ECO:0007669"/>
    <property type="project" value="InterPro"/>
</dbReference>
<evidence type="ECO:0000313" key="5">
    <source>
        <dbReference type="Proteomes" id="UP000007646"/>
    </source>
</evidence>
<dbReference type="InParanoid" id="G3TS06"/>
<dbReference type="InterPro" id="IPR041991">
    <property type="entry name" value="Ribosomal_eL27_KOW"/>
</dbReference>
<dbReference type="HOGENOM" id="CLU_067359_0_1_1"/>
<keyword evidence="2" id="KW-0689">Ribosomal protein</keyword>
<evidence type="ECO:0000256" key="3">
    <source>
        <dbReference type="ARBA" id="ARBA00023274"/>
    </source>
</evidence>
<evidence type="ECO:0008006" key="6">
    <source>
        <dbReference type="Google" id="ProtNLM"/>
    </source>
</evidence>
<dbReference type="eggNOG" id="KOG3418">
    <property type="taxonomic scope" value="Eukaryota"/>
</dbReference>
<reference evidence="4 5" key="1">
    <citation type="submission" date="2009-06" db="EMBL/GenBank/DDBJ databases">
        <title>The Genome Sequence of Loxodonta africana (African elephant).</title>
        <authorList>
            <person name="Di Palma F."/>
            <person name="Heiman D."/>
            <person name="Young S."/>
            <person name="Johnson J."/>
            <person name="Lander E.S."/>
            <person name="Lindblad-Toh K."/>
        </authorList>
    </citation>
    <scope>NUCLEOTIDE SEQUENCE [LARGE SCALE GENOMIC DNA]</scope>
    <source>
        <strain evidence="4 5">Isolate ISIS603380</strain>
    </source>
</reference>
<protein>
    <recommendedName>
        <fullName evidence="6">60S ribosomal protein L27</fullName>
    </recommendedName>
</protein>
<comment type="similarity">
    <text evidence="1">Belongs to the eukaryotic ribosomal protein eL27 family.</text>
</comment>
<dbReference type="GO" id="GO:0003735">
    <property type="term" value="F:structural constituent of ribosome"/>
    <property type="evidence" value="ECO:0007669"/>
    <property type="project" value="InterPro"/>
</dbReference>
<reference evidence="4" key="2">
    <citation type="submission" date="2025-08" db="UniProtKB">
        <authorList>
            <consortium name="Ensembl"/>
        </authorList>
    </citation>
    <scope>IDENTIFICATION</scope>
    <source>
        <strain evidence="4">Isolate ISIS603380</strain>
    </source>
</reference>
<organism evidence="4 5">
    <name type="scientific">Loxodonta africana</name>
    <name type="common">African elephant</name>
    <dbReference type="NCBI Taxonomy" id="9785"/>
    <lineage>
        <taxon>Eukaryota</taxon>
        <taxon>Metazoa</taxon>
        <taxon>Chordata</taxon>
        <taxon>Craniata</taxon>
        <taxon>Vertebrata</taxon>
        <taxon>Euteleostomi</taxon>
        <taxon>Mammalia</taxon>
        <taxon>Eutheria</taxon>
        <taxon>Afrotheria</taxon>
        <taxon>Proboscidea</taxon>
        <taxon>Elephantidae</taxon>
        <taxon>Loxodonta</taxon>
    </lineage>
</organism>
<dbReference type="Proteomes" id="UP000007646">
    <property type="component" value="Unassembled WGS sequence"/>
</dbReference>
<dbReference type="SUPFAM" id="SSF50104">
    <property type="entry name" value="Translation proteins SH3-like domain"/>
    <property type="match status" value="1"/>
</dbReference>
<evidence type="ECO:0000256" key="2">
    <source>
        <dbReference type="ARBA" id="ARBA00022980"/>
    </source>
</evidence>
<keyword evidence="5" id="KW-1185">Reference proteome</keyword>
<evidence type="ECO:0000313" key="4">
    <source>
        <dbReference type="Ensembl" id="ENSLAFP00000018364.1"/>
    </source>
</evidence>
<dbReference type="PANTHER" id="PTHR10497">
    <property type="entry name" value="60S RIBOSOMAL PROTEIN L27"/>
    <property type="match status" value="1"/>
</dbReference>
<accession>G3TS06</accession>
<sequence length="136" mass="15650">TGKFMKTGKVVLVLARGYSGCKAVIVKNIDDGTLDCLYRHTLVAGINHYCRKMTAATSKKKNTKKLKIKLFVKAYNYNHLMSTRCCVHIPLYKTVINKDVFGDLAIKCKAWREAKDKFEERYKTGKKNVFFEKCRT</sequence>
<proteinExistence type="inferred from homology"/>
<dbReference type="Pfam" id="PF01777">
    <property type="entry name" value="Ribosomal_L27e"/>
    <property type="match status" value="1"/>
</dbReference>
<evidence type="ECO:0000256" key="1">
    <source>
        <dbReference type="ARBA" id="ARBA00009124"/>
    </source>
</evidence>
<dbReference type="InterPro" id="IPR008991">
    <property type="entry name" value="Translation_prot_SH3-like_sf"/>
</dbReference>
<dbReference type="InterPro" id="IPR038655">
    <property type="entry name" value="Ribosomal_eL27_sf"/>
</dbReference>
<dbReference type="Ensembl" id="ENSLAFT00000029611.1">
    <property type="protein sequence ID" value="ENSLAFP00000018364.1"/>
    <property type="gene ID" value="ENSLAFG00000029946.1"/>
</dbReference>
<dbReference type="InterPro" id="IPR001141">
    <property type="entry name" value="Ribosomal_eL27"/>
</dbReference>
<dbReference type="GO" id="GO:0005840">
    <property type="term" value="C:ribosome"/>
    <property type="evidence" value="ECO:0007669"/>
    <property type="project" value="UniProtKB-KW"/>
</dbReference>
<dbReference type="Gene3D" id="2.30.30.770">
    <property type="match status" value="1"/>
</dbReference>
<dbReference type="STRING" id="9785.ENSLAFP00000018364"/>
<reference evidence="4" key="3">
    <citation type="submission" date="2025-09" db="UniProtKB">
        <authorList>
            <consortium name="Ensembl"/>
        </authorList>
    </citation>
    <scope>IDENTIFICATION</scope>
    <source>
        <strain evidence="4">Isolate ISIS603380</strain>
    </source>
</reference>
<keyword evidence="3" id="KW-0687">Ribonucleoprotein</keyword>
<dbReference type="AlphaFoldDB" id="G3TS06"/>
<name>G3TS06_LOXAF</name>
<dbReference type="GO" id="GO:1990904">
    <property type="term" value="C:ribonucleoprotein complex"/>
    <property type="evidence" value="ECO:0007669"/>
    <property type="project" value="UniProtKB-KW"/>
</dbReference>
<dbReference type="GeneTree" id="ENSGT00390000010721"/>